<evidence type="ECO:0000256" key="3">
    <source>
        <dbReference type="ARBA" id="ARBA00022480"/>
    </source>
</evidence>
<keyword evidence="3 13" id="KW-0919">Taste</keyword>
<evidence type="ECO:0000256" key="5">
    <source>
        <dbReference type="ARBA" id="ARBA00022692"/>
    </source>
</evidence>
<feature type="transmembrane region" description="Helical" evidence="14">
    <location>
        <begin position="179"/>
        <end position="203"/>
    </location>
</feature>
<evidence type="ECO:0000256" key="12">
    <source>
        <dbReference type="RuleBase" id="RU004423"/>
    </source>
</evidence>
<dbReference type="Pfam" id="PF05296">
    <property type="entry name" value="TAS2R"/>
    <property type="match status" value="1"/>
</dbReference>
<keyword evidence="15" id="KW-1185">Reference proteome</keyword>
<dbReference type="Gene3D" id="1.20.1070.10">
    <property type="entry name" value="Rhodopsin 7-helix transmembrane proteins"/>
    <property type="match status" value="1"/>
</dbReference>
<dbReference type="PANTHER" id="PTHR11394:SF63">
    <property type="entry name" value="TASTE RECEPTOR TYPE 2 MEMBER 10"/>
    <property type="match status" value="1"/>
</dbReference>
<organism evidence="15 16">
    <name type="scientific">Mesocricetus auratus</name>
    <name type="common">Golden hamster</name>
    <dbReference type="NCBI Taxonomy" id="10036"/>
    <lineage>
        <taxon>Eukaryota</taxon>
        <taxon>Metazoa</taxon>
        <taxon>Chordata</taxon>
        <taxon>Craniata</taxon>
        <taxon>Vertebrata</taxon>
        <taxon>Euteleostomi</taxon>
        <taxon>Mammalia</taxon>
        <taxon>Eutheria</taxon>
        <taxon>Euarchontoglires</taxon>
        <taxon>Glires</taxon>
        <taxon>Rodentia</taxon>
        <taxon>Myomorpha</taxon>
        <taxon>Muroidea</taxon>
        <taxon>Cricetidae</taxon>
        <taxon>Cricetinae</taxon>
        <taxon>Mesocricetus</taxon>
    </lineage>
</organism>
<dbReference type="GO" id="GO:0016020">
    <property type="term" value="C:membrane"/>
    <property type="evidence" value="ECO:0007669"/>
    <property type="project" value="UniProtKB-SubCell"/>
</dbReference>
<evidence type="ECO:0000256" key="2">
    <source>
        <dbReference type="ARBA" id="ARBA00007376"/>
    </source>
</evidence>
<keyword evidence="7 13" id="KW-0297">G-protein coupled receptor</keyword>
<dbReference type="FunFam" id="1.20.1070.10:FF:000042">
    <property type="entry name" value="Taste receptor type 2 member 7"/>
    <property type="match status" value="1"/>
</dbReference>
<evidence type="ECO:0000256" key="13">
    <source>
        <dbReference type="RuleBase" id="RU004424"/>
    </source>
</evidence>
<evidence type="ECO:0000256" key="6">
    <source>
        <dbReference type="ARBA" id="ARBA00022989"/>
    </source>
</evidence>
<dbReference type="OrthoDB" id="8876749at2759"/>
<keyword evidence="4 13" id="KW-0716">Sensory transduction</keyword>
<dbReference type="GO" id="GO:0033038">
    <property type="term" value="F:bitter taste receptor activity"/>
    <property type="evidence" value="ECO:0007669"/>
    <property type="project" value="InterPro"/>
</dbReference>
<feature type="transmembrane region" description="Helical" evidence="14">
    <location>
        <begin position="87"/>
        <end position="109"/>
    </location>
</feature>
<dbReference type="eggNOG" id="ENOG502T3AX">
    <property type="taxonomic scope" value="Eukaryota"/>
</dbReference>
<evidence type="ECO:0000256" key="9">
    <source>
        <dbReference type="ARBA" id="ARBA00023170"/>
    </source>
</evidence>
<dbReference type="PANTHER" id="PTHR11394">
    <property type="entry name" value="TASTE RECEPTOR TYPE 2"/>
    <property type="match status" value="1"/>
</dbReference>
<feature type="transmembrane region" description="Helical" evidence="14">
    <location>
        <begin position="230"/>
        <end position="254"/>
    </location>
</feature>
<evidence type="ECO:0000256" key="1">
    <source>
        <dbReference type="ARBA" id="ARBA00004141"/>
    </source>
</evidence>
<keyword evidence="10" id="KW-0325">Glycoprotein</keyword>
<dbReference type="AlphaFoldDB" id="A0A1U7QRA7"/>
<proteinExistence type="inferred from homology"/>
<comment type="similarity">
    <text evidence="2 12">Belongs to the G-protein coupled receptor T2R family.</text>
</comment>
<dbReference type="InterPro" id="IPR007960">
    <property type="entry name" value="TAS2R"/>
</dbReference>
<feature type="transmembrane region" description="Helical" evidence="14">
    <location>
        <begin position="129"/>
        <end position="149"/>
    </location>
</feature>
<comment type="subcellular location">
    <subcellularLocation>
        <location evidence="1 13">Membrane</location>
        <topology evidence="1 13">Multi-pass membrane protein</topology>
    </subcellularLocation>
</comment>
<dbReference type="SUPFAM" id="SSF81321">
    <property type="entry name" value="Family A G protein-coupled receptor-like"/>
    <property type="match status" value="1"/>
</dbReference>
<accession>A0A1U7QRA7</accession>
<keyword evidence="8 13" id="KW-0472">Membrane</keyword>
<dbReference type="CDD" id="cd15021">
    <property type="entry name" value="7tm_TAS2R10"/>
    <property type="match status" value="1"/>
</dbReference>
<feature type="transmembrane region" description="Helical" evidence="14">
    <location>
        <begin position="6"/>
        <end position="29"/>
    </location>
</feature>
<evidence type="ECO:0000256" key="4">
    <source>
        <dbReference type="ARBA" id="ARBA00022606"/>
    </source>
</evidence>
<evidence type="ECO:0000256" key="7">
    <source>
        <dbReference type="ARBA" id="ARBA00023040"/>
    </source>
</evidence>
<keyword evidence="11 13" id="KW-0807">Transducer</keyword>
<dbReference type="Proteomes" id="UP000886700">
    <property type="component" value="Unplaced"/>
</dbReference>
<evidence type="ECO:0000256" key="10">
    <source>
        <dbReference type="ARBA" id="ARBA00023180"/>
    </source>
</evidence>
<keyword evidence="9 13" id="KW-0675">Receptor</keyword>
<dbReference type="KEGG" id="maua:101843484"/>
<keyword evidence="5 13" id="KW-0812">Transmembrane</keyword>
<name>A0A1U7QRA7_MESAU</name>
<reference evidence="16" key="1">
    <citation type="submission" date="2025-08" db="UniProtKB">
        <authorList>
            <consortium name="RefSeq"/>
        </authorList>
    </citation>
    <scope>IDENTIFICATION</scope>
    <source>
        <tissue evidence="16">Liver</tissue>
    </source>
</reference>
<feature type="transmembrane region" description="Helical" evidence="14">
    <location>
        <begin position="41"/>
        <end position="62"/>
    </location>
</feature>
<dbReference type="GeneID" id="101843484"/>
<feature type="transmembrane region" description="Helical" evidence="14">
    <location>
        <begin position="260"/>
        <end position="282"/>
    </location>
</feature>
<evidence type="ECO:0000313" key="16">
    <source>
        <dbReference type="RefSeq" id="XP_005073014.1"/>
    </source>
</evidence>
<sequence length="308" mass="35217">MLSAAEGILLFVATSEAVLGVLGNTFIALVNGMDCARSKKLSMIGFILTGLATSRICLLWIITFDTYVKLVSIPTLTYGNLYECMNYLWVTMNHLSVWFATSLSMFYFLKIANFSHYTFTWLKRRADSIFIILVGCLFVSLFIDIPQTVTMINNIKMQYRNVSWQVHIEANKLLTGHVFFQFGVLFFFMVAVITCLLLIVSLWRHNKQMQSNVSGFRDLNTEAHMKAMKVLISFIILFILYFLGLLTEILWFSWQEGKLLLVLGVIIVLMYPCCHSFILILANNKLKKASLKLLRQLKCCDTGMKALV</sequence>
<gene>
    <name evidence="16" type="primary">LOC101843484</name>
</gene>
<evidence type="ECO:0000256" key="14">
    <source>
        <dbReference type="SAM" id="Phobius"/>
    </source>
</evidence>
<keyword evidence="6 14" id="KW-1133">Transmembrane helix</keyword>
<dbReference type="GO" id="GO:0004930">
    <property type="term" value="F:G protein-coupled receptor activity"/>
    <property type="evidence" value="ECO:0007669"/>
    <property type="project" value="UniProtKB-KW"/>
</dbReference>
<dbReference type="RefSeq" id="XP_005073014.1">
    <property type="nucleotide sequence ID" value="XM_005072957.1"/>
</dbReference>
<protein>
    <recommendedName>
        <fullName evidence="13">Taste receptor type 2</fullName>
    </recommendedName>
</protein>
<evidence type="ECO:0000256" key="8">
    <source>
        <dbReference type="ARBA" id="ARBA00023136"/>
    </source>
</evidence>
<evidence type="ECO:0000256" key="11">
    <source>
        <dbReference type="ARBA" id="ARBA00023224"/>
    </source>
</evidence>
<evidence type="ECO:0000313" key="15">
    <source>
        <dbReference type="Proteomes" id="UP000886700"/>
    </source>
</evidence>